<name>A0ABW3RCA2_9FLAO</name>
<feature type="domain" description="Laminin G" evidence="3">
    <location>
        <begin position="759"/>
        <end position="883"/>
    </location>
</feature>
<sequence length="1634" mass="177754">MKRNLPSFGIKPALYLILFLLINFVGNAQIIQVEIVGGAVVTQGSTITINAGNSLDFRITNIETGNCGNLRIQDIDITNTTDFDISPNNPRDRIKPAGCRGDHDLYFEVENLSPTCTTAITEVVIEIRNQPDFSFFLEVNSSPIMSIVGGSPPADVMHGDTTTSDVNGTYFGVVEEGAVVIRNFFITNTGSCPLEISSITSSLSDFVLDGFLFSPTLTPLPYTASIDPGDYAIFRVSFIGPVGGSGTLTSTISISNTDNTTYTFNVSAEMFNFNIPGPGGITADFRLWLKSTRGIVKSGSNITDWIDLGTNGKDATTDPGKEPTYMDTAAENINFNPVIKFENDGAGIEQYMYNATNGFYSQDMFIVMIPDATMTSASPRNTIFSGVSSGNAGDITGVGFGDYSSAFPNETLSYNQNIPGGGSYNGVAESGTSYSNAGIINVRNDSDIVLGGQEILYNSSVLTATSVDDIPYANVGDPGPPTVLGTEYWIGRNFDVVGSLNGRVAEIFTFAERVADADRQKIESYLAIKYGITLGTSTQVEKDYINSFNTSIWDISANTGYNYHVAGIGRDSISDLNQKQSKTLNIANEVTIGLNGIFATNSANTNEFKKDGDFLVWGSNDAAYTASGSNTVTVATGITTSLTRILRQWKIVESIEDAGGDVENVFVSIPSAVFSSFTLGADEEYALVVADNDNFANGDIIDVVPLVSDGAGNLQTWYDFDGTKYFTFAKVSKFSGNHSVSIDADGYLIGEYAINLNIDAFTISAWVKSASSANTRTIMAKGSKLQLRLNPSDQIEVMLDDDVTPRFTSTMVLNDGKWHQVTFVYKSGSIFLYVDGVLDKSEQDVEPPTPNFNRFSVGAVYIDKNNIINPFLGEIDEVYIWDQGLTQDQVRYLMNQEVERFDISGTDYVNGEVLPQASSSNEVTTIPWGDLRTYYDFNSFYGSTVEGRADVRYFLRLKYLDKDKELVDAQTIPVPYVSVANGAWDMPATWRNNADQVLPNSLSLDGVTMVNWNIVEIGHDITSGDRDIALLGLKQTAGKLTIADPVDPQDETNSGQALTVTNYLEIDGIIDLVGESQFIQTEGSVLDADSGGFIERDQQGTANGFNYNYWSSSVGPITGSTITRGTGVSYLNNNHTIDGVLNDGTDTDLYLGIDFITNQNTGSGPPPPPGSAKEISSYWLYKFYGPEDDYFSWESIDQNTSLQAGEGFTMKGTLGAVAITDQQNYVFTGLPNNGDITLPLDKSSGDVDRLIGNPYPSAIDATEFILDNMSIANGGNNASGTIFNGALYFWDHFGEQNTHVLKGYVGGYATYNLTGGAAAISNDVRINNDMSSGSKIPGQYIPVNQGFFVSTAIDGFTDDNGAVISVVDGGDIVFKNSQRVFATEQAASSIFFRDSNKNKTTGDPQNKTSNLTKSSSIRLMYSSPKGYHRQLLLGRNTNASKGFDLGYDAFMIDVNEEDMFWNIAQHKFVIQGVGNFDDTNEFPLGLIVKNSGIVKIKLEAVENLETAKTLYIKDNVTNETVLINNKPFEMFLDAGTYHDRFSLVFQSQSLTTEDVEVADNVSVYFDKSISELKVRGLNDSEILSITLFNIIGQEIKFIDYTSNKTSKQVHVNTGAYIVQLNTDKGTINKKIIIE</sequence>
<evidence type="ECO:0000256" key="2">
    <source>
        <dbReference type="ARBA" id="ARBA00023157"/>
    </source>
</evidence>
<gene>
    <name evidence="5" type="ORF">ACFQ2E_09885</name>
</gene>
<keyword evidence="2" id="KW-1015">Disulfide bond</keyword>
<keyword evidence="6" id="KW-1185">Reference proteome</keyword>
<reference evidence="6" key="1">
    <citation type="journal article" date="2019" name="Int. J. Syst. Evol. Microbiol.">
        <title>The Global Catalogue of Microorganisms (GCM) 10K type strain sequencing project: providing services to taxonomists for standard genome sequencing and annotation.</title>
        <authorList>
            <consortium name="The Broad Institute Genomics Platform"/>
            <consortium name="The Broad Institute Genome Sequencing Center for Infectious Disease"/>
            <person name="Wu L."/>
            <person name="Ma J."/>
        </authorList>
    </citation>
    <scope>NUCLEOTIDE SEQUENCE [LARGE SCALE GENOMIC DNA]</scope>
    <source>
        <strain evidence="6">CCUG 63246</strain>
    </source>
</reference>
<dbReference type="RefSeq" id="WP_311939451.1">
    <property type="nucleotide sequence ID" value="NZ_JAVSCK010000003.1"/>
</dbReference>
<dbReference type="InterPro" id="IPR013320">
    <property type="entry name" value="ConA-like_dom_sf"/>
</dbReference>
<dbReference type="InterPro" id="IPR006558">
    <property type="entry name" value="LamG-like"/>
</dbReference>
<dbReference type="Proteomes" id="UP001597163">
    <property type="component" value="Unassembled WGS sequence"/>
</dbReference>
<accession>A0ABW3RCA2</accession>
<dbReference type="InterPro" id="IPR026444">
    <property type="entry name" value="Secre_tail"/>
</dbReference>
<organism evidence="5 6">
    <name type="scientific">Hwangdonia seohaensis</name>
    <dbReference type="NCBI Taxonomy" id="1240727"/>
    <lineage>
        <taxon>Bacteria</taxon>
        <taxon>Pseudomonadati</taxon>
        <taxon>Bacteroidota</taxon>
        <taxon>Flavobacteriia</taxon>
        <taxon>Flavobacteriales</taxon>
        <taxon>Flavobacteriaceae</taxon>
        <taxon>Hwangdonia</taxon>
    </lineage>
</organism>
<evidence type="ECO:0000259" key="3">
    <source>
        <dbReference type="SMART" id="SM00282"/>
    </source>
</evidence>
<evidence type="ECO:0000313" key="6">
    <source>
        <dbReference type="Proteomes" id="UP001597163"/>
    </source>
</evidence>
<dbReference type="Pfam" id="PF13385">
    <property type="entry name" value="Laminin_G_3"/>
    <property type="match status" value="1"/>
</dbReference>
<dbReference type="SMART" id="SM00560">
    <property type="entry name" value="LamGL"/>
    <property type="match status" value="1"/>
</dbReference>
<dbReference type="NCBIfam" id="TIGR04183">
    <property type="entry name" value="Por_Secre_tail"/>
    <property type="match status" value="1"/>
</dbReference>
<evidence type="ECO:0000313" key="5">
    <source>
        <dbReference type="EMBL" id="MFD1162728.1"/>
    </source>
</evidence>
<feature type="domain" description="LamG-like jellyroll fold" evidence="4">
    <location>
        <begin position="759"/>
        <end position="888"/>
    </location>
</feature>
<dbReference type="InterPro" id="IPR058515">
    <property type="entry name" value="DUF8202"/>
</dbReference>
<dbReference type="EMBL" id="JBHTLJ010000003">
    <property type="protein sequence ID" value="MFD1162728.1"/>
    <property type="molecule type" value="Genomic_DNA"/>
</dbReference>
<dbReference type="InterPro" id="IPR001791">
    <property type="entry name" value="Laminin_G"/>
</dbReference>
<dbReference type="SMART" id="SM00282">
    <property type="entry name" value="LamG"/>
    <property type="match status" value="1"/>
</dbReference>
<dbReference type="Gene3D" id="2.60.120.200">
    <property type="match status" value="1"/>
</dbReference>
<dbReference type="SUPFAM" id="SSF49899">
    <property type="entry name" value="Concanavalin A-like lectins/glucanases"/>
    <property type="match status" value="1"/>
</dbReference>
<protein>
    <submittedName>
        <fullName evidence="5">LamG-like jellyroll fold domain-containing protein</fullName>
    </submittedName>
</protein>
<evidence type="ECO:0000259" key="4">
    <source>
        <dbReference type="SMART" id="SM00560"/>
    </source>
</evidence>
<dbReference type="Gene3D" id="2.60.40.10">
    <property type="entry name" value="Immunoglobulins"/>
    <property type="match status" value="1"/>
</dbReference>
<dbReference type="Pfam" id="PF26628">
    <property type="entry name" value="DUF8202"/>
    <property type="match status" value="1"/>
</dbReference>
<keyword evidence="1" id="KW-0732">Signal</keyword>
<comment type="caution">
    <text evidence="5">The sequence shown here is derived from an EMBL/GenBank/DDBJ whole genome shotgun (WGS) entry which is preliminary data.</text>
</comment>
<proteinExistence type="predicted"/>
<evidence type="ECO:0000256" key="1">
    <source>
        <dbReference type="ARBA" id="ARBA00022729"/>
    </source>
</evidence>
<dbReference type="InterPro" id="IPR013783">
    <property type="entry name" value="Ig-like_fold"/>
</dbReference>
<dbReference type="CDD" id="cd00110">
    <property type="entry name" value="LamG"/>
    <property type="match status" value="1"/>
</dbReference>